<comment type="caution">
    <text evidence="1">The sequence shown here is derived from an EMBL/GenBank/DDBJ whole genome shotgun (WGS) entry which is preliminary data.</text>
</comment>
<proteinExistence type="predicted"/>
<reference evidence="1" key="1">
    <citation type="journal article" date="2014" name="Front. Microbiol.">
        <title>High frequency of phylogenetically diverse reductive dehalogenase-homologous genes in deep subseafloor sedimentary metagenomes.</title>
        <authorList>
            <person name="Kawai M."/>
            <person name="Futagami T."/>
            <person name="Toyoda A."/>
            <person name="Takaki Y."/>
            <person name="Nishi S."/>
            <person name="Hori S."/>
            <person name="Arai W."/>
            <person name="Tsubouchi T."/>
            <person name="Morono Y."/>
            <person name="Uchiyama I."/>
            <person name="Ito T."/>
            <person name="Fujiyama A."/>
            <person name="Inagaki F."/>
            <person name="Takami H."/>
        </authorList>
    </citation>
    <scope>NUCLEOTIDE SEQUENCE</scope>
    <source>
        <strain evidence="1">Expedition CK06-06</strain>
    </source>
</reference>
<accession>X1B950</accession>
<sequence length="59" mass="6598">MELKNIICVGVVQGNGEDVWDVAFYSSDCECEFTIPVDTKEVNNFKIGSSYNIKFIGMV</sequence>
<dbReference type="AlphaFoldDB" id="X1B950"/>
<evidence type="ECO:0000313" key="1">
    <source>
        <dbReference type="EMBL" id="GAG92324.1"/>
    </source>
</evidence>
<organism evidence="1">
    <name type="scientific">marine sediment metagenome</name>
    <dbReference type="NCBI Taxonomy" id="412755"/>
    <lineage>
        <taxon>unclassified sequences</taxon>
        <taxon>metagenomes</taxon>
        <taxon>ecological metagenomes</taxon>
    </lineage>
</organism>
<protein>
    <submittedName>
        <fullName evidence="1">Uncharacterized protein</fullName>
    </submittedName>
</protein>
<name>X1B950_9ZZZZ</name>
<gene>
    <name evidence="1" type="ORF">S01H4_48540</name>
</gene>
<dbReference type="EMBL" id="BART01027374">
    <property type="protein sequence ID" value="GAG92324.1"/>
    <property type="molecule type" value="Genomic_DNA"/>
</dbReference>